<organism evidence="2 3">
    <name type="scientific">Haloarcula onubensis</name>
    <dbReference type="NCBI Taxonomy" id="2950539"/>
    <lineage>
        <taxon>Archaea</taxon>
        <taxon>Methanobacteriati</taxon>
        <taxon>Methanobacteriota</taxon>
        <taxon>Stenosarchaea group</taxon>
        <taxon>Halobacteria</taxon>
        <taxon>Halobacteriales</taxon>
        <taxon>Haloarculaceae</taxon>
        <taxon>Haloarcula</taxon>
    </lineage>
</organism>
<dbReference type="Proteomes" id="UP001268864">
    <property type="component" value="Unassembled WGS sequence"/>
</dbReference>
<reference evidence="2 3" key="1">
    <citation type="submission" date="2022-06" db="EMBL/GenBank/DDBJ databases">
        <title>Halomicroarcula sp. a new haloarchaeum isolate from saline soil.</title>
        <authorList>
            <person name="Strakova D."/>
            <person name="Galisteo C."/>
            <person name="Sanchez-Porro C."/>
            <person name="Ventosa A."/>
        </authorList>
    </citation>
    <scope>NUCLEOTIDE SEQUENCE [LARGE SCALE GENOMIC DNA]</scope>
    <source>
        <strain evidence="2 3">S3CR25-11</strain>
    </source>
</reference>
<keyword evidence="1" id="KW-1133">Transmembrane helix</keyword>
<proteinExistence type="predicted"/>
<feature type="transmembrane region" description="Helical" evidence="1">
    <location>
        <begin position="65"/>
        <end position="85"/>
    </location>
</feature>
<evidence type="ECO:0000313" key="2">
    <source>
        <dbReference type="EMBL" id="MDS0281957.1"/>
    </source>
</evidence>
<keyword evidence="3" id="KW-1185">Reference proteome</keyword>
<feature type="transmembrane region" description="Helical" evidence="1">
    <location>
        <begin position="35"/>
        <end position="53"/>
    </location>
</feature>
<gene>
    <name evidence="2" type="ORF">NDI86_07455</name>
</gene>
<dbReference type="EMBL" id="JAMQOS010000002">
    <property type="protein sequence ID" value="MDS0281957.1"/>
    <property type="molecule type" value="Genomic_DNA"/>
</dbReference>
<feature type="transmembrane region" description="Helical" evidence="1">
    <location>
        <begin position="91"/>
        <end position="115"/>
    </location>
</feature>
<evidence type="ECO:0000256" key="1">
    <source>
        <dbReference type="SAM" id="Phobius"/>
    </source>
</evidence>
<sequence>MRSEDVPVLKSDLFLAAIMLGTGLFSGGLEAVLAVPVVAGTIGALIAAAVSLAEHDVVPGVYPEVATVAAFLATVAVGAGFVFVLSAPTSVIGAAALTGGGVGVAVYRLVFGVLLPVPAYRLEKDEEPEETVEPE</sequence>
<dbReference type="RefSeq" id="WP_310899793.1">
    <property type="nucleotide sequence ID" value="NZ_JAMQOS010000002.1"/>
</dbReference>
<evidence type="ECO:0000313" key="3">
    <source>
        <dbReference type="Proteomes" id="UP001268864"/>
    </source>
</evidence>
<comment type="caution">
    <text evidence="2">The sequence shown here is derived from an EMBL/GenBank/DDBJ whole genome shotgun (WGS) entry which is preliminary data.</text>
</comment>
<name>A0ABU2FNT9_9EURY</name>
<accession>A0ABU2FNT9</accession>
<protein>
    <recommendedName>
        <fullName evidence="4">Holin</fullName>
    </recommendedName>
</protein>
<keyword evidence="1" id="KW-0472">Membrane</keyword>
<keyword evidence="1" id="KW-0812">Transmembrane</keyword>
<evidence type="ECO:0008006" key="4">
    <source>
        <dbReference type="Google" id="ProtNLM"/>
    </source>
</evidence>